<evidence type="ECO:0000313" key="8">
    <source>
        <dbReference type="Proteomes" id="UP001427805"/>
    </source>
</evidence>
<dbReference type="RefSeq" id="WP_346247593.1">
    <property type="nucleotide sequence ID" value="NZ_JBDIZK010000009.1"/>
</dbReference>
<feature type="transmembrane region" description="Helical" evidence="6">
    <location>
        <begin position="367"/>
        <end position="388"/>
    </location>
</feature>
<dbReference type="Proteomes" id="UP001427805">
    <property type="component" value="Unassembled WGS sequence"/>
</dbReference>
<feature type="transmembrane region" description="Helical" evidence="6">
    <location>
        <begin position="301"/>
        <end position="320"/>
    </location>
</feature>
<evidence type="ECO:0000256" key="2">
    <source>
        <dbReference type="ARBA" id="ARBA00022475"/>
    </source>
</evidence>
<evidence type="ECO:0000256" key="6">
    <source>
        <dbReference type="SAM" id="Phobius"/>
    </source>
</evidence>
<feature type="transmembrane region" description="Helical" evidence="6">
    <location>
        <begin position="48"/>
        <end position="68"/>
    </location>
</feature>
<keyword evidence="4 6" id="KW-1133">Transmembrane helix</keyword>
<evidence type="ECO:0000313" key="7">
    <source>
        <dbReference type="EMBL" id="MEN3748567.1"/>
    </source>
</evidence>
<dbReference type="Pfam" id="PF13440">
    <property type="entry name" value="Polysacc_synt_3"/>
    <property type="match status" value="1"/>
</dbReference>
<dbReference type="PANTHER" id="PTHR30250">
    <property type="entry name" value="PST FAMILY PREDICTED COLANIC ACID TRANSPORTER"/>
    <property type="match status" value="1"/>
</dbReference>
<evidence type="ECO:0000256" key="1">
    <source>
        <dbReference type="ARBA" id="ARBA00004651"/>
    </source>
</evidence>
<accession>A0ABV0BBF3</accession>
<feature type="transmembrane region" description="Helical" evidence="6">
    <location>
        <begin position="88"/>
        <end position="110"/>
    </location>
</feature>
<evidence type="ECO:0000256" key="3">
    <source>
        <dbReference type="ARBA" id="ARBA00022692"/>
    </source>
</evidence>
<sequence length="502" mass="53851">MTENLTEKADDIAQLAKGGRTNILGFVIRLAGRIPFLFIAGRSYGPEIVGRFALAVLVIELAALLATLGLKRGLAQALSTTSRPDTHVVADAMVVALFASLVGSVLLGMFPQVMFPNSQVTGLEWLLPSIVFALAWSEVAFSALAYRHNVGASVTARSIVEPWTITSAALILSYLSPRDGLIIAYVVATFAMLIAAMVPLLKMYGLPRNWRPDPLRLWRMARINAPLAGADALEWGSRNIDRFILGLLFSPAIVGIYYVAQQVASPAQRLKTTFDPILGPVVTRSLAAGDTESVAKQVRQVAFWVMAVQAAIAIAIGVTSDGVMGLLGQGFVAGSATLCILLTAEVLASPGAIAEGGLVYIARNRNLMISTAMLCFQVVMSFVFVIVIREMGYPVVYQAVGPALALALSLLVGSIVKTWLLSRLLKRRMSALRWGMLAAMAASAGVGVLISKLPEWLQLTAGIPLMLVAYFAVLLKLAFGPEDKALFRKMPKEQQIAIDDVR</sequence>
<name>A0ABV0BBF3_9SPHN</name>
<feature type="transmembrane region" description="Helical" evidence="6">
    <location>
        <begin position="182"/>
        <end position="201"/>
    </location>
</feature>
<evidence type="ECO:0000256" key="5">
    <source>
        <dbReference type="ARBA" id="ARBA00023136"/>
    </source>
</evidence>
<feature type="transmembrane region" description="Helical" evidence="6">
    <location>
        <begin position="125"/>
        <end position="146"/>
    </location>
</feature>
<protein>
    <submittedName>
        <fullName evidence="7">Lipopolysaccharide biosynthesis protein</fullName>
    </submittedName>
</protein>
<gene>
    <name evidence="7" type="ORF">TPR58_15430</name>
</gene>
<keyword evidence="3 6" id="KW-0812">Transmembrane</keyword>
<keyword evidence="8" id="KW-1185">Reference proteome</keyword>
<dbReference type="PANTHER" id="PTHR30250:SF11">
    <property type="entry name" value="O-ANTIGEN TRANSPORTER-RELATED"/>
    <property type="match status" value="1"/>
</dbReference>
<reference evidence="7 8" key="1">
    <citation type="submission" date="2024-05" db="EMBL/GenBank/DDBJ databases">
        <title>Sphingomonas sp. HF-S3 16S ribosomal RNA gene Genome sequencing and assembly.</title>
        <authorList>
            <person name="Lee H."/>
        </authorList>
    </citation>
    <scope>NUCLEOTIDE SEQUENCE [LARGE SCALE GENOMIC DNA]</scope>
    <source>
        <strain evidence="7 8">HF-S3</strain>
    </source>
</reference>
<comment type="subcellular location">
    <subcellularLocation>
        <location evidence="1">Cell membrane</location>
        <topology evidence="1">Multi-pass membrane protein</topology>
    </subcellularLocation>
</comment>
<evidence type="ECO:0000256" key="4">
    <source>
        <dbReference type="ARBA" id="ARBA00022989"/>
    </source>
</evidence>
<feature type="transmembrane region" description="Helical" evidence="6">
    <location>
        <begin position="400"/>
        <end position="420"/>
    </location>
</feature>
<feature type="transmembrane region" description="Helical" evidence="6">
    <location>
        <begin position="21"/>
        <end position="42"/>
    </location>
</feature>
<dbReference type="InterPro" id="IPR050833">
    <property type="entry name" value="Poly_Biosynth_Transport"/>
</dbReference>
<feature type="transmembrane region" description="Helical" evidence="6">
    <location>
        <begin position="456"/>
        <end position="479"/>
    </location>
</feature>
<organism evidence="7 8">
    <name type="scientific">Sphingomonas rustica</name>
    <dbReference type="NCBI Taxonomy" id="3103142"/>
    <lineage>
        <taxon>Bacteria</taxon>
        <taxon>Pseudomonadati</taxon>
        <taxon>Pseudomonadota</taxon>
        <taxon>Alphaproteobacteria</taxon>
        <taxon>Sphingomonadales</taxon>
        <taxon>Sphingomonadaceae</taxon>
        <taxon>Sphingomonas</taxon>
    </lineage>
</organism>
<dbReference type="EMBL" id="JBDIZK010000009">
    <property type="protein sequence ID" value="MEN3748567.1"/>
    <property type="molecule type" value="Genomic_DNA"/>
</dbReference>
<keyword evidence="2" id="KW-1003">Cell membrane</keyword>
<keyword evidence="5 6" id="KW-0472">Membrane</keyword>
<proteinExistence type="predicted"/>
<comment type="caution">
    <text evidence="7">The sequence shown here is derived from an EMBL/GenBank/DDBJ whole genome shotgun (WGS) entry which is preliminary data.</text>
</comment>
<feature type="transmembrane region" description="Helical" evidence="6">
    <location>
        <begin position="432"/>
        <end position="450"/>
    </location>
</feature>